<keyword evidence="2" id="KW-1185">Reference proteome</keyword>
<dbReference type="Proteomes" id="UP001165960">
    <property type="component" value="Unassembled WGS sequence"/>
</dbReference>
<name>A0ACC2SSD5_9FUNG</name>
<gene>
    <name evidence="1" type="ORF">DSO57_1022475</name>
</gene>
<reference evidence="1" key="1">
    <citation type="submission" date="2022-04" db="EMBL/GenBank/DDBJ databases">
        <title>Genome of the entomopathogenic fungus Entomophthora muscae.</title>
        <authorList>
            <person name="Elya C."/>
            <person name="Lovett B.R."/>
            <person name="Lee E."/>
            <person name="Macias A.M."/>
            <person name="Hajek A.E."/>
            <person name="De Bivort B.L."/>
            <person name="Kasson M.T."/>
            <person name="De Fine Licht H.H."/>
            <person name="Stajich J.E."/>
        </authorList>
    </citation>
    <scope>NUCLEOTIDE SEQUENCE</scope>
    <source>
        <strain evidence="1">Berkeley</strain>
    </source>
</reference>
<evidence type="ECO:0000313" key="2">
    <source>
        <dbReference type="Proteomes" id="UP001165960"/>
    </source>
</evidence>
<accession>A0ACC2SSD5</accession>
<comment type="caution">
    <text evidence="1">The sequence shown here is derived from an EMBL/GenBank/DDBJ whole genome shotgun (WGS) entry which is preliminary data.</text>
</comment>
<dbReference type="EMBL" id="QTSX02004373">
    <property type="protein sequence ID" value="KAJ9065174.1"/>
    <property type="molecule type" value="Genomic_DNA"/>
</dbReference>
<evidence type="ECO:0000313" key="1">
    <source>
        <dbReference type="EMBL" id="KAJ9065174.1"/>
    </source>
</evidence>
<protein>
    <submittedName>
        <fullName evidence="1">Uncharacterized protein</fullName>
    </submittedName>
</protein>
<proteinExistence type="predicted"/>
<sequence>MTWNTSPDLWGQISSLAHYVGGNPAHLLHLLEDLPVKSQDLYVTGTNLFKSLTCDKLELLSVRNDSLDAPKSQNMEPESNPGQNPLQTARPTGWEPNNPLLIDKIVTSLPGPKPLAVLQNSASKLPVQDAKNFPEVPTPETGDLLGEIRKFLHESYSKLPQSPREALNLKRHPIPKLTNRRIQSLLILKQPVANHQCQAPHFYLRPPMSTHPSP</sequence>
<organism evidence="1 2">
    <name type="scientific">Entomophthora muscae</name>
    <dbReference type="NCBI Taxonomy" id="34485"/>
    <lineage>
        <taxon>Eukaryota</taxon>
        <taxon>Fungi</taxon>
        <taxon>Fungi incertae sedis</taxon>
        <taxon>Zoopagomycota</taxon>
        <taxon>Entomophthoromycotina</taxon>
        <taxon>Entomophthoromycetes</taxon>
        <taxon>Entomophthorales</taxon>
        <taxon>Entomophthoraceae</taxon>
        <taxon>Entomophthora</taxon>
    </lineage>
</organism>